<dbReference type="PANTHER" id="PTHR23514:SF13">
    <property type="entry name" value="INNER MEMBRANE PROTEIN YBJJ"/>
    <property type="match status" value="1"/>
</dbReference>
<evidence type="ECO:0000256" key="2">
    <source>
        <dbReference type="ARBA" id="ARBA00022692"/>
    </source>
</evidence>
<feature type="transmembrane region" description="Helical" evidence="5">
    <location>
        <begin position="77"/>
        <end position="93"/>
    </location>
</feature>
<dbReference type="InterPro" id="IPR011701">
    <property type="entry name" value="MFS"/>
</dbReference>
<keyword evidence="4 5" id="KW-0472">Membrane</keyword>
<keyword evidence="2 5" id="KW-0812">Transmembrane</keyword>
<sequence length="390" mass="42937">MLTRTQALRRFRLAVSLFFFVQGAVFATWANRIPDIKSALQLSDAQLGSVLFSIPVGQMTAMYLSAWLINRFGSRRMLTLASLLYPLMLLPLGTAGNVWLLSAGLFLFGMSGNLFNIAANTQGVNVEHFYARSIMASLHGLWSLGGFLGGVISMSFIALEIQPWTHFLLVAVLAIALTSYMRRLLVRHDWKSAQAEEESVKKKHIPLRQRLDRYVLLLGGMSFCAMVCEGSMYDWSGLYFQQVVGAPDKLVQLGYVTCMCTMTIGRFVADYFVSRFGAQRIVRLSGLLICFGLLLAVLLPDVVFATLGFFLVGFGISSTVPVCYSIAGRSTRMNPGTALATVSSIGYLGFLLWPPVIGHLSQAITLHWTFAIVAFFGLLIALGASRLPRL</sequence>
<name>A0A9D2CM23_9BACE</name>
<reference evidence="7" key="1">
    <citation type="journal article" date="2021" name="PeerJ">
        <title>Extensive microbial diversity within the chicken gut microbiome revealed by metagenomics and culture.</title>
        <authorList>
            <person name="Gilroy R."/>
            <person name="Ravi A."/>
            <person name="Getino M."/>
            <person name="Pursley I."/>
            <person name="Horton D.L."/>
            <person name="Alikhan N.F."/>
            <person name="Baker D."/>
            <person name="Gharbi K."/>
            <person name="Hall N."/>
            <person name="Watson M."/>
            <person name="Adriaenssens E.M."/>
            <person name="Foster-Nyarko E."/>
            <person name="Jarju S."/>
            <person name="Secka A."/>
            <person name="Antonio M."/>
            <person name="Oren A."/>
            <person name="Chaudhuri R.R."/>
            <person name="La Ragione R."/>
            <person name="Hildebrand F."/>
            <person name="Pallen M.J."/>
        </authorList>
    </citation>
    <scope>NUCLEOTIDE SEQUENCE</scope>
    <source>
        <strain evidence="7">Gambia2-208</strain>
    </source>
</reference>
<feature type="transmembrane region" description="Helical" evidence="5">
    <location>
        <begin position="336"/>
        <end position="353"/>
    </location>
</feature>
<feature type="transmembrane region" description="Helical" evidence="5">
    <location>
        <begin position="50"/>
        <end position="70"/>
    </location>
</feature>
<gene>
    <name evidence="7" type="ORF">H9824_10695</name>
</gene>
<feature type="transmembrane region" description="Helical" evidence="5">
    <location>
        <begin position="99"/>
        <end position="119"/>
    </location>
</feature>
<dbReference type="AlphaFoldDB" id="A0A9D2CM23"/>
<dbReference type="Proteomes" id="UP000886851">
    <property type="component" value="Unassembled WGS sequence"/>
</dbReference>
<dbReference type="GO" id="GO:0016020">
    <property type="term" value="C:membrane"/>
    <property type="evidence" value="ECO:0007669"/>
    <property type="project" value="UniProtKB-SubCell"/>
</dbReference>
<feature type="transmembrane region" description="Helical" evidence="5">
    <location>
        <begin position="365"/>
        <end position="384"/>
    </location>
</feature>
<dbReference type="InterPro" id="IPR051788">
    <property type="entry name" value="MFS_Transporter"/>
</dbReference>
<dbReference type="PROSITE" id="PS50850">
    <property type="entry name" value="MFS"/>
    <property type="match status" value="1"/>
</dbReference>
<dbReference type="SUPFAM" id="SSF103473">
    <property type="entry name" value="MFS general substrate transporter"/>
    <property type="match status" value="1"/>
</dbReference>
<feature type="transmembrane region" description="Helical" evidence="5">
    <location>
        <begin position="253"/>
        <end position="269"/>
    </location>
</feature>
<evidence type="ECO:0000313" key="8">
    <source>
        <dbReference type="Proteomes" id="UP000886851"/>
    </source>
</evidence>
<evidence type="ECO:0000256" key="3">
    <source>
        <dbReference type="ARBA" id="ARBA00022989"/>
    </source>
</evidence>
<dbReference type="EMBL" id="DXCV01000070">
    <property type="protein sequence ID" value="HIY89154.1"/>
    <property type="molecule type" value="Genomic_DNA"/>
</dbReference>
<dbReference type="Pfam" id="PF07690">
    <property type="entry name" value="MFS_1"/>
    <property type="match status" value="1"/>
</dbReference>
<feature type="transmembrane region" description="Helical" evidence="5">
    <location>
        <begin position="281"/>
        <end position="299"/>
    </location>
</feature>
<comment type="subcellular location">
    <subcellularLocation>
        <location evidence="1">Membrane</location>
        <topology evidence="1">Multi-pass membrane protein</topology>
    </subcellularLocation>
</comment>
<evidence type="ECO:0000256" key="4">
    <source>
        <dbReference type="ARBA" id="ARBA00023136"/>
    </source>
</evidence>
<feature type="transmembrane region" description="Helical" evidence="5">
    <location>
        <begin position="211"/>
        <end position="233"/>
    </location>
</feature>
<keyword evidence="3 5" id="KW-1133">Transmembrane helix</keyword>
<organism evidence="7 8">
    <name type="scientific">Candidatus Bacteroides pullicola</name>
    <dbReference type="NCBI Taxonomy" id="2838475"/>
    <lineage>
        <taxon>Bacteria</taxon>
        <taxon>Pseudomonadati</taxon>
        <taxon>Bacteroidota</taxon>
        <taxon>Bacteroidia</taxon>
        <taxon>Bacteroidales</taxon>
        <taxon>Bacteroidaceae</taxon>
        <taxon>Bacteroides</taxon>
    </lineage>
</organism>
<dbReference type="PANTHER" id="PTHR23514">
    <property type="entry name" value="BYPASS OF STOP CODON PROTEIN 6"/>
    <property type="match status" value="1"/>
</dbReference>
<evidence type="ECO:0000256" key="1">
    <source>
        <dbReference type="ARBA" id="ARBA00004141"/>
    </source>
</evidence>
<dbReference type="InterPro" id="IPR036259">
    <property type="entry name" value="MFS_trans_sf"/>
</dbReference>
<feature type="transmembrane region" description="Helical" evidence="5">
    <location>
        <begin position="140"/>
        <end position="158"/>
    </location>
</feature>
<feature type="transmembrane region" description="Helical" evidence="5">
    <location>
        <begin position="12"/>
        <end position="30"/>
    </location>
</feature>
<proteinExistence type="predicted"/>
<feature type="transmembrane region" description="Helical" evidence="5">
    <location>
        <begin position="305"/>
        <end position="324"/>
    </location>
</feature>
<accession>A0A9D2CM23</accession>
<evidence type="ECO:0000313" key="7">
    <source>
        <dbReference type="EMBL" id="HIY89154.1"/>
    </source>
</evidence>
<dbReference type="GO" id="GO:0022857">
    <property type="term" value="F:transmembrane transporter activity"/>
    <property type="evidence" value="ECO:0007669"/>
    <property type="project" value="InterPro"/>
</dbReference>
<protein>
    <submittedName>
        <fullName evidence="7">MFS transporter</fullName>
    </submittedName>
</protein>
<reference evidence="7" key="2">
    <citation type="submission" date="2021-04" db="EMBL/GenBank/DDBJ databases">
        <authorList>
            <person name="Gilroy R."/>
        </authorList>
    </citation>
    <scope>NUCLEOTIDE SEQUENCE</scope>
    <source>
        <strain evidence="7">Gambia2-208</strain>
    </source>
</reference>
<dbReference type="Gene3D" id="1.20.1250.20">
    <property type="entry name" value="MFS general substrate transporter like domains"/>
    <property type="match status" value="1"/>
</dbReference>
<feature type="transmembrane region" description="Helical" evidence="5">
    <location>
        <begin position="164"/>
        <end position="181"/>
    </location>
</feature>
<comment type="caution">
    <text evidence="7">The sequence shown here is derived from an EMBL/GenBank/DDBJ whole genome shotgun (WGS) entry which is preliminary data.</text>
</comment>
<feature type="domain" description="Major facilitator superfamily (MFS) profile" evidence="6">
    <location>
        <begin position="11"/>
        <end position="389"/>
    </location>
</feature>
<evidence type="ECO:0000256" key="5">
    <source>
        <dbReference type="SAM" id="Phobius"/>
    </source>
</evidence>
<dbReference type="CDD" id="cd17393">
    <property type="entry name" value="MFS_MosC_like"/>
    <property type="match status" value="1"/>
</dbReference>
<dbReference type="InterPro" id="IPR020846">
    <property type="entry name" value="MFS_dom"/>
</dbReference>
<evidence type="ECO:0000259" key="6">
    <source>
        <dbReference type="PROSITE" id="PS50850"/>
    </source>
</evidence>